<dbReference type="PANTHER" id="PTHR13194">
    <property type="entry name" value="COMPLEX I INTERMEDIATE-ASSOCIATED PROTEIN 30"/>
    <property type="match status" value="1"/>
</dbReference>
<feature type="transmembrane region" description="Helical" evidence="2">
    <location>
        <begin position="6"/>
        <end position="30"/>
    </location>
</feature>
<comment type="caution">
    <text evidence="4">The sequence shown here is derived from an EMBL/GenBank/DDBJ whole genome shotgun (WGS) entry which is preliminary data.</text>
</comment>
<dbReference type="Proteomes" id="UP000321168">
    <property type="component" value="Unassembled WGS sequence"/>
</dbReference>
<evidence type="ECO:0000256" key="2">
    <source>
        <dbReference type="SAM" id="Phobius"/>
    </source>
</evidence>
<keyword evidence="2" id="KW-1133">Transmembrane helix</keyword>
<keyword evidence="5" id="KW-1185">Reference proteome</keyword>
<dbReference type="InterPro" id="IPR008979">
    <property type="entry name" value="Galactose-bd-like_sf"/>
</dbReference>
<name>A0A5C6VAN5_9FLAO</name>
<gene>
    <name evidence="4" type="ORF">FRX97_03515</name>
</gene>
<keyword evidence="2" id="KW-0472">Membrane</keyword>
<dbReference type="AlphaFoldDB" id="A0A5C6VAN5"/>
<protein>
    <submittedName>
        <fullName evidence="4">CIA30 family protein</fullName>
    </submittedName>
</protein>
<evidence type="ECO:0000313" key="4">
    <source>
        <dbReference type="EMBL" id="TXC81601.1"/>
    </source>
</evidence>
<evidence type="ECO:0000256" key="1">
    <source>
        <dbReference type="ARBA" id="ARBA00007884"/>
    </source>
</evidence>
<feature type="domain" description="NADH:ubiquinone oxidoreductase intermediate-associated protein 30" evidence="3">
    <location>
        <begin position="30"/>
        <end position="180"/>
    </location>
</feature>
<dbReference type="SUPFAM" id="SSF49785">
    <property type="entry name" value="Galactose-binding domain-like"/>
    <property type="match status" value="1"/>
</dbReference>
<reference evidence="4 5" key="1">
    <citation type="submission" date="2019-08" db="EMBL/GenBank/DDBJ databases">
        <title>Genome of Luteibaculum oceani JCM 18817.</title>
        <authorList>
            <person name="Bowman J.P."/>
        </authorList>
    </citation>
    <scope>NUCLEOTIDE SEQUENCE [LARGE SCALE GENOMIC DNA]</scope>
    <source>
        <strain evidence="4 5">JCM 18817</strain>
    </source>
</reference>
<proteinExistence type="inferred from homology"/>
<sequence length="186" mass="21309">MVLKRVYLAMLTNIFLRAFVFYLYSLLMIFDFTHAKTSQNWYPLNDTVMGGVSSSSVKYTEGDGMRFSGFVSTENNGGFCMIKSPGVNIDCEAKSHIVCYLKGDGKQYQIRIKSNPQQPYSYVLNFKTSGNWERLAFPLEKFEAQFRGRVLDMPNFNAPTITEVAILIGNKKNEKFQLDIKWMGIE</sequence>
<comment type="similarity">
    <text evidence="1">Belongs to the CIA30 family.</text>
</comment>
<organism evidence="4 5">
    <name type="scientific">Luteibaculum oceani</name>
    <dbReference type="NCBI Taxonomy" id="1294296"/>
    <lineage>
        <taxon>Bacteria</taxon>
        <taxon>Pseudomonadati</taxon>
        <taxon>Bacteroidota</taxon>
        <taxon>Flavobacteriia</taxon>
        <taxon>Flavobacteriales</taxon>
        <taxon>Luteibaculaceae</taxon>
        <taxon>Luteibaculum</taxon>
    </lineage>
</organism>
<accession>A0A5C6VAN5</accession>
<dbReference type="InterPro" id="IPR013857">
    <property type="entry name" value="NADH-UbQ_OxRdtase-assoc_prot30"/>
</dbReference>
<dbReference type="PANTHER" id="PTHR13194:SF19">
    <property type="entry name" value="NAD(P)-BINDING ROSSMANN-FOLD SUPERFAMILY PROTEIN"/>
    <property type="match status" value="1"/>
</dbReference>
<evidence type="ECO:0000259" key="3">
    <source>
        <dbReference type="Pfam" id="PF08547"/>
    </source>
</evidence>
<evidence type="ECO:0000313" key="5">
    <source>
        <dbReference type="Proteomes" id="UP000321168"/>
    </source>
</evidence>
<dbReference type="Pfam" id="PF08547">
    <property type="entry name" value="CIA30"/>
    <property type="match status" value="1"/>
</dbReference>
<dbReference type="InterPro" id="IPR039131">
    <property type="entry name" value="NDUFAF1"/>
</dbReference>
<dbReference type="EMBL" id="VORB01000003">
    <property type="protein sequence ID" value="TXC81601.1"/>
    <property type="molecule type" value="Genomic_DNA"/>
</dbReference>
<keyword evidence="2" id="KW-0812">Transmembrane</keyword>